<dbReference type="RefSeq" id="WP_133739406.1">
    <property type="nucleotide sequence ID" value="NZ_SNYN01000001.1"/>
</dbReference>
<dbReference type="AlphaFoldDB" id="A0A4R6V7S3"/>
<evidence type="ECO:0000313" key="1">
    <source>
        <dbReference type="EMBL" id="TDQ54778.1"/>
    </source>
</evidence>
<accession>A0A4R6V7S3</accession>
<sequence>MSRTPEVEAVLHGPELQPLYALAGELQVLGLDARVDASVLTVDAVVPVEMAIRDGSHTSAFQRAVLRPDPHTRRPWWWLLWPEETYKFGTVAPELTRNLPAERTRDMARRIRNTLLLASPLT</sequence>
<comment type="caution">
    <text evidence="1">The sequence shown here is derived from an EMBL/GenBank/DDBJ whole genome shotgun (WGS) entry which is preliminary data.</text>
</comment>
<name>A0A4R6V7S3_9ACTN</name>
<protein>
    <submittedName>
        <fullName evidence="1">Uncharacterized protein</fullName>
    </submittedName>
</protein>
<keyword evidence="2" id="KW-1185">Reference proteome</keyword>
<gene>
    <name evidence="1" type="ORF">EV190_10194</name>
</gene>
<organism evidence="1 2">
    <name type="scientific">Actinorugispora endophytica</name>
    <dbReference type="NCBI Taxonomy" id="1605990"/>
    <lineage>
        <taxon>Bacteria</taxon>
        <taxon>Bacillati</taxon>
        <taxon>Actinomycetota</taxon>
        <taxon>Actinomycetes</taxon>
        <taxon>Streptosporangiales</taxon>
        <taxon>Nocardiopsidaceae</taxon>
        <taxon>Actinorugispora</taxon>
    </lineage>
</organism>
<dbReference type="Proteomes" id="UP000295281">
    <property type="component" value="Unassembled WGS sequence"/>
</dbReference>
<evidence type="ECO:0000313" key="2">
    <source>
        <dbReference type="Proteomes" id="UP000295281"/>
    </source>
</evidence>
<proteinExistence type="predicted"/>
<reference evidence="1 2" key="1">
    <citation type="submission" date="2019-03" db="EMBL/GenBank/DDBJ databases">
        <title>Genomic Encyclopedia of Type Strains, Phase IV (KMG-IV): sequencing the most valuable type-strain genomes for metagenomic binning, comparative biology and taxonomic classification.</title>
        <authorList>
            <person name="Goeker M."/>
        </authorList>
    </citation>
    <scope>NUCLEOTIDE SEQUENCE [LARGE SCALE GENOMIC DNA]</scope>
    <source>
        <strain evidence="1 2">DSM 46770</strain>
    </source>
</reference>
<dbReference type="OrthoDB" id="3431155at2"/>
<dbReference type="EMBL" id="SNYN01000001">
    <property type="protein sequence ID" value="TDQ54778.1"/>
    <property type="molecule type" value="Genomic_DNA"/>
</dbReference>